<accession>A0ACC1YXW0</accession>
<protein>
    <submittedName>
        <fullName evidence="1">Protein PHR1-LIKE 1-like</fullName>
    </submittedName>
</protein>
<proteinExistence type="predicted"/>
<evidence type="ECO:0000313" key="1">
    <source>
        <dbReference type="EMBL" id="KAJ4728311.1"/>
    </source>
</evidence>
<organism evidence="1 2">
    <name type="scientific">Melia azedarach</name>
    <name type="common">Chinaberry tree</name>
    <dbReference type="NCBI Taxonomy" id="155640"/>
    <lineage>
        <taxon>Eukaryota</taxon>
        <taxon>Viridiplantae</taxon>
        <taxon>Streptophyta</taxon>
        <taxon>Embryophyta</taxon>
        <taxon>Tracheophyta</taxon>
        <taxon>Spermatophyta</taxon>
        <taxon>Magnoliopsida</taxon>
        <taxon>eudicotyledons</taxon>
        <taxon>Gunneridae</taxon>
        <taxon>Pentapetalae</taxon>
        <taxon>rosids</taxon>
        <taxon>malvids</taxon>
        <taxon>Sapindales</taxon>
        <taxon>Meliaceae</taxon>
        <taxon>Melia</taxon>
    </lineage>
</organism>
<dbReference type="EMBL" id="CM051394">
    <property type="protein sequence ID" value="KAJ4728311.1"/>
    <property type="molecule type" value="Genomic_DNA"/>
</dbReference>
<gene>
    <name evidence="1" type="ORF">OWV82_001266</name>
</gene>
<evidence type="ECO:0000313" key="2">
    <source>
        <dbReference type="Proteomes" id="UP001164539"/>
    </source>
</evidence>
<name>A0ACC1YXW0_MELAZ</name>
<comment type="caution">
    <text evidence="1">The sequence shown here is derived from an EMBL/GenBank/DDBJ whole genome shotgun (WGS) entry which is preliminary data.</text>
</comment>
<reference evidence="1 2" key="1">
    <citation type="journal article" date="2023" name="Science">
        <title>Complex scaffold remodeling in plant triterpene biosynthesis.</title>
        <authorList>
            <person name="De La Pena R."/>
            <person name="Hodgson H."/>
            <person name="Liu J.C."/>
            <person name="Stephenson M.J."/>
            <person name="Martin A.C."/>
            <person name="Owen C."/>
            <person name="Harkess A."/>
            <person name="Leebens-Mack J."/>
            <person name="Jimenez L.E."/>
            <person name="Osbourn A."/>
            <person name="Sattely E.S."/>
        </authorList>
    </citation>
    <scope>NUCLEOTIDE SEQUENCE [LARGE SCALE GENOMIC DNA]</scope>
    <source>
        <strain evidence="2">cv. JPN11</strain>
        <tissue evidence="1">Leaf</tissue>
    </source>
</reference>
<keyword evidence="2" id="KW-1185">Reference proteome</keyword>
<dbReference type="Proteomes" id="UP001164539">
    <property type="component" value="Chromosome 1"/>
</dbReference>
<sequence length="489" mass="53783">MEARPLSIQRSGVRQLNNLGVSGPMSSSLPVLPNPLEETYPKLPDSQQVSMEREIRTRPLDHAPHLSASSGVVGHIFSSSSGYSSDLHYSSALPHEKHPRNTPFLSHSSSNVAALALPQSSHSGMPQSTTSSPFTKESSSSWGPESLPGYVDFSANTPVLQNSQIESSSCSGVMASEDFSKRNDWHEWADQLITDDDALGSNWNELLADTNVTDMEPKMPYQVPKTPTSIPAHQPQINQQLPAPSAEIRNVVTPTGSANNASAKPRMRWTPELHEAFVESVNQLGGSERATPKGVLKLMKVEGLTIYHVKSHLQKYRTARYRPDSSEGSSEKRLTPLEDISSLDLKTGLEITEALRLQMEVQKRLHEQLEIQRNLQLRIEEQGRYLQMMFEKQKSGIDKLKGSSSNPENPSTPSSDAIQDSVAKSELEGSQVDSGKKGTDKVNANSPLEESSQEQSRKQKAPETEASENAEQNVSESSSQPSKRPRVEE</sequence>